<dbReference type="Proteomes" id="UP000593566">
    <property type="component" value="Unassembled WGS sequence"/>
</dbReference>
<sequence>MPERQTLARWSSLNSINYLSHYFVFLLSSSTSFFEATPVPHHTSTLQPNMVLAQRRYEALTVLDSDKLQLLNGIPNTILATLAAQDAIGQVTGG</sequence>
<protein>
    <submittedName>
        <fullName evidence="1">Uncharacterized protein</fullName>
    </submittedName>
</protein>
<reference evidence="1 2" key="1">
    <citation type="journal article" date="2020" name="Genomics">
        <title>Complete, high-quality genomes from long-read metagenomic sequencing of two wolf lichen thalli reveals enigmatic genome architecture.</title>
        <authorList>
            <person name="McKenzie S.K."/>
            <person name="Walston R.F."/>
            <person name="Allen J.L."/>
        </authorList>
    </citation>
    <scope>NUCLEOTIDE SEQUENCE [LARGE SCALE GENOMIC DNA]</scope>
    <source>
        <strain evidence="1">WasteWater1</strain>
    </source>
</reference>
<comment type="caution">
    <text evidence="1">The sequence shown here is derived from an EMBL/GenBank/DDBJ whole genome shotgun (WGS) entry which is preliminary data.</text>
</comment>
<name>A0A8H6CN53_9LECA</name>
<evidence type="ECO:0000313" key="2">
    <source>
        <dbReference type="Proteomes" id="UP000593566"/>
    </source>
</evidence>
<dbReference type="GeneID" id="59337838"/>
<gene>
    <name evidence="1" type="ORF">HO133_009443</name>
</gene>
<keyword evidence="2" id="KW-1185">Reference proteome</keyword>
<dbReference type="RefSeq" id="XP_037155130.1">
    <property type="nucleotide sequence ID" value="XM_037300304.1"/>
</dbReference>
<dbReference type="AlphaFoldDB" id="A0A8H6CN53"/>
<dbReference type="EMBL" id="JACCJB010000006">
    <property type="protein sequence ID" value="KAF6226577.1"/>
    <property type="molecule type" value="Genomic_DNA"/>
</dbReference>
<proteinExistence type="predicted"/>
<evidence type="ECO:0000313" key="1">
    <source>
        <dbReference type="EMBL" id="KAF6226577.1"/>
    </source>
</evidence>
<accession>A0A8H6CN53</accession>
<organism evidence="1 2">
    <name type="scientific">Letharia lupina</name>
    <dbReference type="NCBI Taxonomy" id="560253"/>
    <lineage>
        <taxon>Eukaryota</taxon>
        <taxon>Fungi</taxon>
        <taxon>Dikarya</taxon>
        <taxon>Ascomycota</taxon>
        <taxon>Pezizomycotina</taxon>
        <taxon>Lecanoromycetes</taxon>
        <taxon>OSLEUM clade</taxon>
        <taxon>Lecanoromycetidae</taxon>
        <taxon>Lecanorales</taxon>
        <taxon>Lecanorineae</taxon>
        <taxon>Parmeliaceae</taxon>
        <taxon>Letharia</taxon>
    </lineage>
</organism>